<dbReference type="Proteomes" id="UP000319148">
    <property type="component" value="Unassembled WGS sequence"/>
</dbReference>
<accession>A0A501PH44</accession>
<protein>
    <submittedName>
        <fullName evidence="2">Lasso peptide biosynthesis B2 protein</fullName>
    </submittedName>
</protein>
<keyword evidence="3" id="KW-1185">Reference proteome</keyword>
<dbReference type="OrthoDB" id="119963at2"/>
<dbReference type="EMBL" id="VFIY01000014">
    <property type="protein sequence ID" value="TPD59321.1"/>
    <property type="molecule type" value="Genomic_DNA"/>
</dbReference>
<name>A0A501PH44_9PROT</name>
<dbReference type="InterPro" id="IPR053521">
    <property type="entry name" value="McjB-like"/>
</dbReference>
<comment type="caution">
    <text evidence="2">The sequence shown here is derived from an EMBL/GenBank/DDBJ whole genome shotgun (WGS) entry which is preliminary data.</text>
</comment>
<dbReference type="InterPro" id="IPR032708">
    <property type="entry name" value="McjB_C"/>
</dbReference>
<dbReference type="RefSeq" id="WP_139940985.1">
    <property type="nucleotide sequence ID" value="NZ_JBHSYP010000006.1"/>
</dbReference>
<evidence type="ECO:0000313" key="3">
    <source>
        <dbReference type="Proteomes" id="UP000319148"/>
    </source>
</evidence>
<organism evidence="2 3">
    <name type="scientific">Emcibacter nanhaiensis</name>
    <dbReference type="NCBI Taxonomy" id="1505037"/>
    <lineage>
        <taxon>Bacteria</taxon>
        <taxon>Pseudomonadati</taxon>
        <taxon>Pseudomonadota</taxon>
        <taxon>Alphaproteobacteria</taxon>
        <taxon>Emcibacterales</taxon>
        <taxon>Emcibacteraceae</taxon>
        <taxon>Emcibacter</taxon>
    </lineage>
</organism>
<proteinExistence type="predicted"/>
<evidence type="ECO:0000313" key="2">
    <source>
        <dbReference type="EMBL" id="TPD59321.1"/>
    </source>
</evidence>
<dbReference type="AlphaFoldDB" id="A0A501PH44"/>
<reference evidence="3" key="1">
    <citation type="submission" date="2019-06" db="EMBL/GenBank/DDBJ databases">
        <title>The complete genome of Emcibacter congregatus ZYLT.</title>
        <authorList>
            <person name="Zhao Z."/>
        </authorList>
    </citation>
    <scope>NUCLEOTIDE SEQUENCE [LARGE SCALE GENOMIC DNA]</scope>
    <source>
        <strain evidence="3">MCCC 1A06723</strain>
    </source>
</reference>
<gene>
    <name evidence="2" type="ORF">FIV46_11025</name>
</gene>
<dbReference type="NCBIfam" id="NF033537">
    <property type="entry name" value="lasso_biosyn_B2"/>
    <property type="match status" value="1"/>
</dbReference>
<dbReference type="Pfam" id="PF13471">
    <property type="entry name" value="Transglut_core3"/>
    <property type="match status" value="1"/>
</dbReference>
<sequence>MTEEFHIAGHIFPALTDQHLVLLDIHADSYILAGPDEKKVLENIIKNTAPQPGKTLTGLLEQNILTTDLDCALRTDGLRSPLSVEYLPAQNERMRYSLDQQRTEKPVNILKLLWASAQTLVMRRFLPFDKMLAVVGKRKQKSRHDTEENSSSQEIEDLLDFFRRYRVLFYTPKDHCLFDSLCLINFLALFNIFPDWVFAVRMGPFEAHCWVQNKQDLYNDTLAHCGNFAPILLL</sequence>
<evidence type="ECO:0000259" key="1">
    <source>
        <dbReference type="Pfam" id="PF13471"/>
    </source>
</evidence>
<feature type="domain" description="Microcin J25-processing protein McjB C-terminal" evidence="1">
    <location>
        <begin position="132"/>
        <end position="232"/>
    </location>
</feature>